<gene>
    <name evidence="4" type="ORF">BRADI_4g43047v3</name>
</gene>
<dbReference type="InterPro" id="IPR002498">
    <property type="entry name" value="PInositol-4-P-4/5-kinase_core"/>
</dbReference>
<dbReference type="GO" id="GO:0005524">
    <property type="term" value="F:ATP binding"/>
    <property type="evidence" value="ECO:0007669"/>
    <property type="project" value="UniProtKB-UniRule"/>
</dbReference>
<proteinExistence type="predicted"/>
<accession>A0A2K2CTW2</accession>
<evidence type="ECO:0000313" key="5">
    <source>
        <dbReference type="EnsemblPlants" id="PNT65475"/>
    </source>
</evidence>
<dbReference type="InterPro" id="IPR023610">
    <property type="entry name" value="PInositol-4/5-P-5/4-kinase"/>
</dbReference>
<reference evidence="5" key="3">
    <citation type="submission" date="2018-08" db="UniProtKB">
        <authorList>
            <consortium name="EnsemblPlants"/>
        </authorList>
    </citation>
    <scope>IDENTIFICATION</scope>
    <source>
        <strain evidence="5">cv. Bd21</strain>
    </source>
</reference>
<dbReference type="Proteomes" id="UP000008810">
    <property type="component" value="Chromosome 4"/>
</dbReference>
<dbReference type="OrthoDB" id="70770at2759"/>
<keyword evidence="2" id="KW-0418">Kinase</keyword>
<keyword evidence="2" id="KW-0547">Nucleotide-binding</keyword>
<feature type="domain" description="PIPK" evidence="3">
    <location>
        <begin position="1"/>
        <end position="127"/>
    </location>
</feature>
<dbReference type="EMBL" id="CM000883">
    <property type="protein sequence ID" value="PNT65475.1"/>
    <property type="molecule type" value="Genomic_DNA"/>
</dbReference>
<dbReference type="PROSITE" id="PS51455">
    <property type="entry name" value="PIPK"/>
    <property type="match status" value="1"/>
</dbReference>
<name>A0A2K2CTW2_BRADI</name>
<keyword evidence="6" id="KW-1185">Reference proteome</keyword>
<evidence type="ECO:0000313" key="4">
    <source>
        <dbReference type="EMBL" id="PNT65475.1"/>
    </source>
</evidence>
<dbReference type="PANTHER" id="PTHR23086:SF113">
    <property type="entry name" value="PHOSPHATIDYLINOSITOL 4-PHOSPHATE 5-KINASE 6"/>
    <property type="match status" value="1"/>
</dbReference>
<keyword evidence="2" id="KW-0067">ATP-binding</keyword>
<reference evidence="4" key="2">
    <citation type="submission" date="2017-06" db="EMBL/GenBank/DDBJ databases">
        <title>WGS assembly of Brachypodium distachyon.</title>
        <authorList>
            <consortium name="The International Brachypodium Initiative"/>
            <person name="Lucas S."/>
            <person name="Harmon-Smith M."/>
            <person name="Lail K."/>
            <person name="Tice H."/>
            <person name="Grimwood J."/>
            <person name="Bruce D."/>
            <person name="Barry K."/>
            <person name="Shu S."/>
            <person name="Lindquist E."/>
            <person name="Wang M."/>
            <person name="Pitluck S."/>
            <person name="Vogel J.P."/>
            <person name="Garvin D.F."/>
            <person name="Mockler T.C."/>
            <person name="Schmutz J."/>
            <person name="Rokhsar D."/>
            <person name="Bevan M.W."/>
        </authorList>
    </citation>
    <scope>NUCLEOTIDE SEQUENCE</scope>
    <source>
        <strain evidence="4">Bd21</strain>
    </source>
</reference>
<dbReference type="GO" id="GO:0046488">
    <property type="term" value="P:phosphatidylinositol metabolic process"/>
    <property type="evidence" value="ECO:0007669"/>
    <property type="project" value="UniProtKB-UniRule"/>
</dbReference>
<evidence type="ECO:0000313" key="6">
    <source>
        <dbReference type="Proteomes" id="UP000008810"/>
    </source>
</evidence>
<dbReference type="Pfam" id="PF01504">
    <property type="entry name" value="PIP5K"/>
    <property type="match status" value="1"/>
</dbReference>
<dbReference type="Gene3D" id="3.30.810.10">
    <property type="entry name" value="2-Layer Sandwich"/>
    <property type="match status" value="1"/>
</dbReference>
<keyword evidence="2" id="KW-0808">Transferase</keyword>
<dbReference type="AlphaFoldDB" id="A0A2K2CTW2"/>
<dbReference type="InParanoid" id="A0A2K2CTW2"/>
<protein>
    <recommendedName>
        <fullName evidence="1">1-phosphatidylinositol-4-phosphate 5-kinase</fullName>
        <ecNumber evidence="1">2.7.1.68</ecNumber>
    </recommendedName>
</protein>
<evidence type="ECO:0000256" key="2">
    <source>
        <dbReference type="PROSITE-ProRule" id="PRU00781"/>
    </source>
</evidence>
<dbReference type="STRING" id="15368.A0A2K2CTW2"/>
<sequence length="134" mass="15924">MDYSLLVGLHLKNRCKDMFRHECLLQILAIVKILNRIASEKPGIYMHSKLENIVENPEITFLLIGEPTGKFQDVILFFGIIDFLQDYDIIKKLEHAYKSMQYDPNSTSSVKPKQYCKWFRDFIYRAFRVREDVQ</sequence>
<dbReference type="EnsemblPlants" id="PNT65475">
    <property type="protein sequence ID" value="PNT65475"/>
    <property type="gene ID" value="BRADI_4g43047v3"/>
</dbReference>
<evidence type="ECO:0000259" key="3">
    <source>
        <dbReference type="PROSITE" id="PS51455"/>
    </source>
</evidence>
<reference evidence="4 5" key="1">
    <citation type="journal article" date="2010" name="Nature">
        <title>Genome sequencing and analysis of the model grass Brachypodium distachyon.</title>
        <authorList>
            <consortium name="International Brachypodium Initiative"/>
        </authorList>
    </citation>
    <scope>NUCLEOTIDE SEQUENCE [LARGE SCALE GENOMIC DNA]</scope>
    <source>
        <strain evidence="4 5">Bd21</strain>
    </source>
</reference>
<evidence type="ECO:0000256" key="1">
    <source>
        <dbReference type="ARBA" id="ARBA00012172"/>
    </source>
</evidence>
<dbReference type="InterPro" id="IPR027483">
    <property type="entry name" value="PInositol-4-P-4/5-kinase_C_sf"/>
</dbReference>
<dbReference type="Gramene" id="PNT65475">
    <property type="protein sequence ID" value="PNT65475"/>
    <property type="gene ID" value="BRADI_4g43047v3"/>
</dbReference>
<dbReference type="PANTHER" id="PTHR23086">
    <property type="entry name" value="PHOSPHATIDYLINOSITOL-4-PHOSPHATE 5-KINASE"/>
    <property type="match status" value="1"/>
</dbReference>
<dbReference type="EC" id="2.7.1.68" evidence="1"/>
<dbReference type="SUPFAM" id="SSF56104">
    <property type="entry name" value="SAICAR synthase-like"/>
    <property type="match status" value="1"/>
</dbReference>
<dbReference type="GO" id="GO:0016308">
    <property type="term" value="F:1-phosphatidylinositol-4-phosphate 5-kinase activity"/>
    <property type="evidence" value="ECO:0007669"/>
    <property type="project" value="UniProtKB-EC"/>
</dbReference>
<organism evidence="4">
    <name type="scientific">Brachypodium distachyon</name>
    <name type="common">Purple false brome</name>
    <name type="synonym">Trachynia distachya</name>
    <dbReference type="NCBI Taxonomy" id="15368"/>
    <lineage>
        <taxon>Eukaryota</taxon>
        <taxon>Viridiplantae</taxon>
        <taxon>Streptophyta</taxon>
        <taxon>Embryophyta</taxon>
        <taxon>Tracheophyta</taxon>
        <taxon>Spermatophyta</taxon>
        <taxon>Magnoliopsida</taxon>
        <taxon>Liliopsida</taxon>
        <taxon>Poales</taxon>
        <taxon>Poaceae</taxon>
        <taxon>BOP clade</taxon>
        <taxon>Pooideae</taxon>
        <taxon>Stipodae</taxon>
        <taxon>Brachypodieae</taxon>
        <taxon>Brachypodium</taxon>
    </lineage>
</organism>